<comment type="catalytic activity">
    <reaction evidence="6">
        <text>breaks a beta-(1-&gt;4) bond in the backbone of a xyloglucan and transfers the xyloglucanyl segment on to O-4 of the non-reducing terminal glucose residue of an acceptor, which can be a xyloglucan or an oligosaccharide of xyloglucan.</text>
        <dbReference type="EC" id="2.4.1.207"/>
    </reaction>
</comment>
<dbReference type="GO" id="GO:0004553">
    <property type="term" value="F:hydrolase activity, hydrolyzing O-glycosyl compounds"/>
    <property type="evidence" value="ECO:0007669"/>
    <property type="project" value="InterPro"/>
</dbReference>
<keyword evidence="5" id="KW-0326">Glycosidase</keyword>
<accession>A0A176W6G8</accession>
<evidence type="ECO:0000256" key="7">
    <source>
        <dbReference type="SAM" id="SignalP"/>
    </source>
</evidence>
<keyword evidence="7" id="KW-0732">Signal</keyword>
<dbReference type="PROSITE" id="PS01034">
    <property type="entry name" value="GH16_1"/>
    <property type="match status" value="2"/>
</dbReference>
<evidence type="ECO:0000313" key="9">
    <source>
        <dbReference type="EMBL" id="OAE28584.1"/>
    </source>
</evidence>
<comment type="caution">
    <text evidence="9">The sequence shown here is derived from an EMBL/GenBank/DDBJ whole genome shotgun (WGS) entry which is preliminary data.</text>
</comment>
<dbReference type="PANTHER" id="PTHR31062">
    <property type="entry name" value="XYLOGLUCAN ENDOTRANSGLUCOSYLASE/HYDROLASE PROTEIN 8-RELATED"/>
    <property type="match status" value="1"/>
</dbReference>
<organism evidence="9 10">
    <name type="scientific">Marchantia polymorpha subsp. ruderalis</name>
    <dbReference type="NCBI Taxonomy" id="1480154"/>
    <lineage>
        <taxon>Eukaryota</taxon>
        <taxon>Viridiplantae</taxon>
        <taxon>Streptophyta</taxon>
        <taxon>Embryophyta</taxon>
        <taxon>Marchantiophyta</taxon>
        <taxon>Marchantiopsida</taxon>
        <taxon>Marchantiidae</taxon>
        <taxon>Marchantiales</taxon>
        <taxon>Marchantiaceae</taxon>
        <taxon>Marchantia</taxon>
    </lineage>
</organism>
<name>A0A176W6G8_MARPO</name>
<dbReference type="Gene3D" id="2.60.120.200">
    <property type="match status" value="2"/>
</dbReference>
<evidence type="ECO:0000313" key="10">
    <source>
        <dbReference type="Proteomes" id="UP000077202"/>
    </source>
</evidence>
<feature type="chain" id="PRO_5008052352" description="xyloglucan:xyloglucosyl transferase" evidence="7">
    <location>
        <begin position="21"/>
        <end position="617"/>
    </location>
</feature>
<feature type="domain" description="GH16" evidence="8">
    <location>
        <begin position="280"/>
        <end position="503"/>
    </location>
</feature>
<dbReference type="Pfam" id="PF00722">
    <property type="entry name" value="Glyco_hydro_16"/>
    <property type="match status" value="2"/>
</dbReference>
<evidence type="ECO:0000256" key="2">
    <source>
        <dbReference type="ARBA" id="ARBA00022679"/>
    </source>
</evidence>
<dbReference type="SUPFAM" id="SSF49899">
    <property type="entry name" value="Concanavalin A-like lectins/glucanases"/>
    <property type="match status" value="2"/>
</dbReference>
<evidence type="ECO:0000256" key="5">
    <source>
        <dbReference type="ARBA" id="ARBA00023295"/>
    </source>
</evidence>
<protein>
    <recommendedName>
        <fullName evidence="1">xyloglucan:xyloglucosyl transferase</fullName>
        <ecNumber evidence="1">2.4.1.207</ecNumber>
    </recommendedName>
</protein>
<dbReference type="InterPro" id="IPR000757">
    <property type="entry name" value="Beta-glucanase-like"/>
</dbReference>
<keyword evidence="4" id="KW-0325">Glycoprotein</keyword>
<dbReference type="GO" id="GO:0016762">
    <property type="term" value="F:xyloglucan:xyloglucosyl transferase activity"/>
    <property type="evidence" value="ECO:0007669"/>
    <property type="project" value="UniProtKB-EC"/>
</dbReference>
<dbReference type="InterPro" id="IPR044791">
    <property type="entry name" value="Beta-glucanase/XTH"/>
</dbReference>
<proteinExistence type="predicted"/>
<keyword evidence="3" id="KW-0378">Hydrolase</keyword>
<feature type="signal peptide" evidence="7">
    <location>
        <begin position="1"/>
        <end position="20"/>
    </location>
</feature>
<dbReference type="Pfam" id="PF06955">
    <property type="entry name" value="XET_C"/>
    <property type="match status" value="2"/>
</dbReference>
<reference evidence="9" key="1">
    <citation type="submission" date="2016-03" db="EMBL/GenBank/DDBJ databases">
        <title>Mechanisms controlling the formation of the plant cell surface in tip-growing cells are functionally conserved among land plants.</title>
        <authorList>
            <person name="Honkanen S."/>
            <person name="Jones V.A."/>
            <person name="Morieri G."/>
            <person name="Champion C."/>
            <person name="Hetherington A.J."/>
            <person name="Kelly S."/>
            <person name="Saint-Marcoux D."/>
            <person name="Proust H."/>
            <person name="Prescott H."/>
            <person name="Dolan L."/>
        </authorList>
    </citation>
    <scope>NUCLEOTIDE SEQUENCE [LARGE SCALE GENOMIC DNA]</scope>
    <source>
        <tissue evidence="9">Whole gametophyte</tissue>
    </source>
</reference>
<dbReference type="InterPro" id="IPR013320">
    <property type="entry name" value="ConA-like_dom_sf"/>
</dbReference>
<keyword evidence="2" id="KW-0808">Transferase</keyword>
<evidence type="ECO:0000256" key="6">
    <source>
        <dbReference type="ARBA" id="ARBA00034022"/>
    </source>
</evidence>
<evidence type="ECO:0000259" key="8">
    <source>
        <dbReference type="PROSITE" id="PS51762"/>
    </source>
</evidence>
<dbReference type="PROSITE" id="PS51762">
    <property type="entry name" value="GH16_2"/>
    <property type="match status" value="2"/>
</dbReference>
<evidence type="ECO:0000256" key="1">
    <source>
        <dbReference type="ARBA" id="ARBA00012152"/>
    </source>
</evidence>
<dbReference type="InterPro" id="IPR010713">
    <property type="entry name" value="XET_C"/>
</dbReference>
<dbReference type="GO" id="GO:0048046">
    <property type="term" value="C:apoplast"/>
    <property type="evidence" value="ECO:0007669"/>
    <property type="project" value="InterPro"/>
</dbReference>
<dbReference type="EC" id="2.4.1.207" evidence="1"/>
<gene>
    <name evidence="9" type="ORF">AXG93_2175s1680</name>
</gene>
<evidence type="ECO:0000256" key="3">
    <source>
        <dbReference type="ARBA" id="ARBA00022801"/>
    </source>
</evidence>
<dbReference type="EMBL" id="LVLJ01001709">
    <property type="protein sequence ID" value="OAE28584.1"/>
    <property type="molecule type" value="Genomic_DNA"/>
</dbReference>
<feature type="domain" description="GH16" evidence="8">
    <location>
        <begin position="8"/>
        <end position="213"/>
    </location>
</feature>
<dbReference type="Proteomes" id="UP000077202">
    <property type="component" value="Unassembled WGS sequence"/>
</dbReference>
<dbReference type="InterPro" id="IPR008263">
    <property type="entry name" value="GH16_AS"/>
</dbReference>
<evidence type="ECO:0000256" key="4">
    <source>
        <dbReference type="ARBA" id="ARBA00023180"/>
    </source>
</evidence>
<dbReference type="AlphaFoldDB" id="A0A176W6G8"/>
<keyword evidence="10" id="KW-1185">Reference proteome</keyword>
<sequence length="617" mass="70648">MRLLFEVLCFSSLFLSAAQAYTFWDDFYVFFGGVNVHFPGNVTGNTVELGLTNKTGSGFRSKYPYLYGQLSMKVKLVGGNSAGTVTSFYVRSTYKNWCELDFEFLGNVSGQPYILQTNVFTLGQGHREQRIFLWFDPTADFHEYGILWNQKLVLFLVDNRVVRVFHNAKDLGVPYLEYQPMYIYTSIWNGDSWATRGGRVKTDWNQQPFVASYTGFNVSNACAVKNVVGPRFINTYNCYRKLYRSPYGQGPNLQLSQSQIADLRWIQKGFLVYDYCTDVNRFPGKVYPECMLVSGIVEEIRVGSHQRCMAAKFWDDFYVTYGNENVKYPGSDPGYIVQLGLTNRSGSGFRSKLPFLYGELSMKVKLVEGNSAGTVTSFYMASIFKNWCELDFEFLGNVSGQPYILQTNVFSEGVGNREQRIYLWFDPTADYHTYSILWNQALIMFKVDNRVIRVFHKATDLGIPYLDYQPMYIYSSIWNGESWATRGGRDKTDWTKQPFVASYTEFNVSSACSLKDGYVTEDLHACYKMLYQSSYGQPPNLALSQSQIDHLKLIQKDFLIYDYCRDTKRTKNVPPPECSRNWPSITLSSAITAASTESHGFSVLDLSPKLSRDRLTV</sequence>
<dbReference type="GO" id="GO:0044042">
    <property type="term" value="P:glucan metabolic process"/>
    <property type="evidence" value="ECO:0007669"/>
    <property type="project" value="InterPro"/>
</dbReference>